<name>A0AA36FDU9_OCTVU</name>
<reference evidence="1" key="1">
    <citation type="submission" date="2023-08" db="EMBL/GenBank/DDBJ databases">
        <authorList>
            <person name="Alioto T."/>
            <person name="Alioto T."/>
            <person name="Gomez Garrido J."/>
        </authorList>
    </citation>
    <scope>NUCLEOTIDE SEQUENCE</scope>
</reference>
<organism evidence="1 2">
    <name type="scientific">Octopus vulgaris</name>
    <name type="common">Common octopus</name>
    <dbReference type="NCBI Taxonomy" id="6645"/>
    <lineage>
        <taxon>Eukaryota</taxon>
        <taxon>Metazoa</taxon>
        <taxon>Spiralia</taxon>
        <taxon>Lophotrochozoa</taxon>
        <taxon>Mollusca</taxon>
        <taxon>Cephalopoda</taxon>
        <taxon>Coleoidea</taxon>
        <taxon>Octopodiformes</taxon>
        <taxon>Octopoda</taxon>
        <taxon>Incirrata</taxon>
        <taxon>Octopodidae</taxon>
        <taxon>Octopus</taxon>
    </lineage>
</organism>
<dbReference type="EMBL" id="OX597829">
    <property type="protein sequence ID" value="CAI9734645.1"/>
    <property type="molecule type" value="Genomic_DNA"/>
</dbReference>
<protein>
    <submittedName>
        <fullName evidence="1">Uncharacterized protein</fullName>
    </submittedName>
</protein>
<dbReference type="Proteomes" id="UP001162480">
    <property type="component" value="Chromosome 16"/>
</dbReference>
<evidence type="ECO:0000313" key="1">
    <source>
        <dbReference type="EMBL" id="CAI9734645.1"/>
    </source>
</evidence>
<dbReference type="AlphaFoldDB" id="A0AA36FDU9"/>
<accession>A0AA36FDU9</accession>
<gene>
    <name evidence="1" type="ORF">OCTVUL_1B011410</name>
</gene>
<evidence type="ECO:0000313" key="2">
    <source>
        <dbReference type="Proteomes" id="UP001162480"/>
    </source>
</evidence>
<sequence>MMILGAELEPETSVTVAITLKEPDKGGMIMNMDRGYHKDKNIETSNRPKLLKRRNKKFKKKTIMNKVRTLINKYPDSTDNDMNYLSNTEIKESKFYELPKIKYESDFTFHA</sequence>
<keyword evidence="2" id="KW-1185">Reference proteome</keyword>
<proteinExistence type="predicted"/>